<proteinExistence type="predicted"/>
<protein>
    <submittedName>
        <fullName evidence="1">HVA22-like protein</fullName>
    </submittedName>
</protein>
<organism evidence="1">
    <name type="scientific">Rhizophora mucronata</name>
    <name type="common">Asiatic mangrove</name>
    <dbReference type="NCBI Taxonomy" id="61149"/>
    <lineage>
        <taxon>Eukaryota</taxon>
        <taxon>Viridiplantae</taxon>
        <taxon>Streptophyta</taxon>
        <taxon>Embryophyta</taxon>
        <taxon>Tracheophyta</taxon>
        <taxon>Spermatophyta</taxon>
        <taxon>Magnoliopsida</taxon>
        <taxon>eudicotyledons</taxon>
        <taxon>Gunneridae</taxon>
        <taxon>Pentapetalae</taxon>
        <taxon>rosids</taxon>
        <taxon>fabids</taxon>
        <taxon>Malpighiales</taxon>
        <taxon>Rhizophoraceae</taxon>
        <taxon>Rhizophora</taxon>
    </lineage>
</organism>
<sequence length="75" mass="8784">MLFNVLLSSSEDVIRLVENILLPRNVPHPLNTLWVRVKWSDEALIYVCCPIEVWQHQPACHNQLDIRPNWKAACH</sequence>
<dbReference type="EMBL" id="GGEC01018561">
    <property type="protein sequence ID" value="MBW99044.1"/>
    <property type="molecule type" value="Transcribed_RNA"/>
</dbReference>
<reference evidence="1" key="1">
    <citation type="submission" date="2018-02" db="EMBL/GenBank/DDBJ databases">
        <title>Rhizophora mucronata_Transcriptome.</title>
        <authorList>
            <person name="Meera S.P."/>
            <person name="Sreeshan A."/>
            <person name="Augustine A."/>
        </authorList>
    </citation>
    <scope>NUCLEOTIDE SEQUENCE</scope>
    <source>
        <tissue evidence="1">Leaf</tissue>
    </source>
</reference>
<dbReference type="EMBL" id="GGEC01018558">
    <property type="protein sequence ID" value="MBW99041.1"/>
    <property type="molecule type" value="Transcribed_RNA"/>
</dbReference>
<name>A0A2P2JZZ8_RHIMU</name>
<evidence type="ECO:0000313" key="1">
    <source>
        <dbReference type="EMBL" id="MBW99041.1"/>
    </source>
</evidence>
<dbReference type="AlphaFoldDB" id="A0A2P2JZZ8"/>
<accession>A0A2P2JZZ8</accession>